<evidence type="ECO:0000313" key="1">
    <source>
        <dbReference type="EMBL" id="AZQ44865.1"/>
    </source>
</evidence>
<dbReference type="Proteomes" id="UP000279600">
    <property type="component" value="Chromosome"/>
</dbReference>
<gene>
    <name evidence="1" type="ORF">EJ995_11730</name>
</gene>
<dbReference type="OrthoDB" id="1068645at2"/>
<proteinExistence type="predicted"/>
<dbReference type="RefSeq" id="WP_126448580.1">
    <property type="nucleotide sequence ID" value="NZ_CP034549.1"/>
</dbReference>
<reference evidence="1 2" key="1">
    <citation type="submission" date="2018-12" db="EMBL/GenBank/DDBJ databases">
        <title>Complete genome of Nonlabens sp. MJ115.</title>
        <authorList>
            <person name="Choi H.S."/>
            <person name="Jung J."/>
        </authorList>
    </citation>
    <scope>NUCLEOTIDE SEQUENCE [LARGE SCALE GENOMIC DNA]</scope>
    <source>
        <strain evidence="1 2">MJ115</strain>
    </source>
</reference>
<dbReference type="AlphaFoldDB" id="A0A3S9N003"/>
<name>A0A3S9N003_9FLAO</name>
<keyword evidence="2" id="KW-1185">Reference proteome</keyword>
<sequence>MTLKSIEIRNVKGIEHKKFDLDIVANKPSLLVAPNGFGKSSFTCGFSSMNNARIVLKDEDRFRGDNNNHPIINIVYEKEAGNILSLSATHESNTIKDEFDYFTIKSTLKAKGSASFYGGGATARMIIETVVLIDTIPPNRNFNNYTVTELRQRFGGCGRVLPNPNVVFANRLLVERLSENYTTLSRGFGQQVTNRIQLIIDEVNEQNGTAAQLKNWINANCIERLREINHLSTLAEIIGNFDIGQDSEVDNFLLAIQVIWIYNRDVDAFKAACKYSNYRMAKDEFDMNLSHFDSTWKNIRTTQEQGRLLLKFPRANEISNGQRDILSFIAMLFKAKIKLRKNASILIIDEVFDYLDDANLVAAQYYVTNFIKEYKDKGRKIYPLILTHLNPLYFKNYTFSNQKTYYLDKSSMQVIDSMRRLIVNRNDVNIADVVSSRLLHYHPEAPDKREEFRNLNIRELWGVGTTFRDFTFEQVQNYIENNAYDPFAVCCGVRVKVEMLTYAKIDDDNNRTEFLTTKKTRPKLDFAKSIGIISPEPYYLLAVIYNEGMHWKNNVDNVSPIASKLENLTIKKIISDLFQA</sequence>
<dbReference type="InterPro" id="IPR027417">
    <property type="entry name" value="P-loop_NTPase"/>
</dbReference>
<dbReference type="KEGG" id="noj:EJ995_11730"/>
<dbReference type="SUPFAM" id="SSF52540">
    <property type="entry name" value="P-loop containing nucleoside triphosphate hydrolases"/>
    <property type="match status" value="1"/>
</dbReference>
<dbReference type="EMBL" id="CP034549">
    <property type="protein sequence ID" value="AZQ44865.1"/>
    <property type="molecule type" value="Genomic_DNA"/>
</dbReference>
<dbReference type="Gene3D" id="3.40.50.300">
    <property type="entry name" value="P-loop containing nucleotide triphosphate hydrolases"/>
    <property type="match status" value="2"/>
</dbReference>
<accession>A0A3S9N003</accession>
<evidence type="ECO:0000313" key="2">
    <source>
        <dbReference type="Proteomes" id="UP000279600"/>
    </source>
</evidence>
<organism evidence="1 2">
    <name type="scientific">Nonlabens ponticola</name>
    <dbReference type="NCBI Taxonomy" id="2496866"/>
    <lineage>
        <taxon>Bacteria</taxon>
        <taxon>Pseudomonadati</taxon>
        <taxon>Bacteroidota</taxon>
        <taxon>Flavobacteriia</taxon>
        <taxon>Flavobacteriales</taxon>
        <taxon>Flavobacteriaceae</taxon>
        <taxon>Nonlabens</taxon>
    </lineage>
</organism>
<protein>
    <submittedName>
        <fullName evidence="1">Uncharacterized protein</fullName>
    </submittedName>
</protein>